<protein>
    <submittedName>
        <fullName evidence="1">Uncharacterized protein</fullName>
    </submittedName>
</protein>
<comment type="caution">
    <text evidence="1">The sequence shown here is derived from an EMBL/GenBank/DDBJ whole genome shotgun (WGS) entry which is preliminary data.</text>
</comment>
<proteinExistence type="predicted"/>
<evidence type="ECO:0000313" key="2">
    <source>
        <dbReference type="Proteomes" id="UP000825729"/>
    </source>
</evidence>
<evidence type="ECO:0000313" key="1">
    <source>
        <dbReference type="EMBL" id="KAG9438306.1"/>
    </source>
</evidence>
<sequence length="129" mass="14370">MLSPESLNAFSPVNRWNAFTGIALNAFIGESLECFHVNRLNAFIGESLHGESLNAHHCESLNAFTGESLECFHAGMNRFRGESLNAFTPVNRWNAFSLESPLNAFTGIAECFHNHESLNRLECLSPVNR</sequence>
<dbReference type="Proteomes" id="UP000825729">
    <property type="component" value="Unassembled WGS sequence"/>
</dbReference>
<reference evidence="1 2" key="1">
    <citation type="submission" date="2021-07" db="EMBL/GenBank/DDBJ databases">
        <title>The Aristolochia fimbriata genome: insights into angiosperm evolution, floral development and chemical biosynthesis.</title>
        <authorList>
            <person name="Jiao Y."/>
        </authorList>
    </citation>
    <scope>NUCLEOTIDE SEQUENCE [LARGE SCALE GENOMIC DNA]</scope>
    <source>
        <strain evidence="1">IBCAS-2021</strain>
        <tissue evidence="1">Leaf</tissue>
    </source>
</reference>
<accession>A0AAV7DQ30</accession>
<gene>
    <name evidence="1" type="ORF">H6P81_021751</name>
</gene>
<name>A0AAV7DQ30_ARIFI</name>
<keyword evidence="2" id="KW-1185">Reference proteome</keyword>
<organism evidence="1 2">
    <name type="scientific">Aristolochia fimbriata</name>
    <name type="common">White veined hardy Dutchman's pipe vine</name>
    <dbReference type="NCBI Taxonomy" id="158543"/>
    <lineage>
        <taxon>Eukaryota</taxon>
        <taxon>Viridiplantae</taxon>
        <taxon>Streptophyta</taxon>
        <taxon>Embryophyta</taxon>
        <taxon>Tracheophyta</taxon>
        <taxon>Spermatophyta</taxon>
        <taxon>Magnoliopsida</taxon>
        <taxon>Magnoliidae</taxon>
        <taxon>Piperales</taxon>
        <taxon>Aristolochiaceae</taxon>
        <taxon>Aristolochia</taxon>
    </lineage>
</organism>
<dbReference type="EMBL" id="JAINDJ010000217">
    <property type="protein sequence ID" value="KAG9438306.1"/>
    <property type="molecule type" value="Genomic_DNA"/>
</dbReference>
<dbReference type="AlphaFoldDB" id="A0AAV7DQ30"/>